<name>A0A540VP90_9GAMM</name>
<dbReference type="InterPro" id="IPR007712">
    <property type="entry name" value="RelE/ParE_toxin"/>
</dbReference>
<dbReference type="EMBL" id="VIFK01000172">
    <property type="protein sequence ID" value="TQE98581.1"/>
    <property type="molecule type" value="Genomic_DNA"/>
</dbReference>
<sequence>MYTLRYRKAALKGLRKLPAKQRQQMAEALQAIADGQTVQGLDIQPLKNRAGQRPRIGQWRAIYRFQEAELIVLVLEVGPRGDIYK</sequence>
<protein>
    <submittedName>
        <fullName evidence="2">Type II toxin-antitoxin system RelE/ParE family toxin</fullName>
    </submittedName>
</protein>
<dbReference type="PANTHER" id="PTHR38813">
    <property type="match status" value="1"/>
</dbReference>
<dbReference type="SUPFAM" id="SSF143011">
    <property type="entry name" value="RelE-like"/>
    <property type="match status" value="1"/>
</dbReference>
<comment type="caution">
    <text evidence="2">The sequence shown here is derived from an EMBL/GenBank/DDBJ whole genome shotgun (WGS) entry which is preliminary data.</text>
</comment>
<dbReference type="Gene3D" id="3.30.2310.20">
    <property type="entry name" value="RelE-like"/>
    <property type="match status" value="1"/>
</dbReference>
<evidence type="ECO:0000256" key="1">
    <source>
        <dbReference type="ARBA" id="ARBA00022649"/>
    </source>
</evidence>
<dbReference type="InterPro" id="IPR035093">
    <property type="entry name" value="RelE/ParE_toxin_dom_sf"/>
</dbReference>
<accession>A0A540VP90</accession>
<dbReference type="AlphaFoldDB" id="A0A540VP90"/>
<keyword evidence="1" id="KW-1277">Toxin-antitoxin system</keyword>
<evidence type="ECO:0000313" key="3">
    <source>
        <dbReference type="Proteomes" id="UP000315400"/>
    </source>
</evidence>
<dbReference type="InterPro" id="IPR052747">
    <property type="entry name" value="TA_system_RelE_toxin"/>
</dbReference>
<dbReference type="PANTHER" id="PTHR38813:SF1">
    <property type="entry name" value="TOXIN RELE1-RELATED"/>
    <property type="match status" value="1"/>
</dbReference>
<reference evidence="2 3" key="1">
    <citation type="submission" date="2019-06" db="EMBL/GenBank/DDBJ databases">
        <title>Metagenome assembled Genome of Spiribacter salinus SL48-SHIP from the microbial mat of Salt Lake 48 (Novosibirsk region, Russia).</title>
        <authorList>
            <person name="Shipova A."/>
            <person name="Rozanov A.S."/>
            <person name="Bryanskaya A.V."/>
            <person name="Peltek S.E."/>
        </authorList>
    </citation>
    <scope>NUCLEOTIDE SEQUENCE [LARGE SCALE GENOMIC DNA]</scope>
    <source>
        <strain evidence="2">SL48-SHIP-2</strain>
    </source>
</reference>
<evidence type="ECO:0000313" key="2">
    <source>
        <dbReference type="EMBL" id="TQE98581.1"/>
    </source>
</evidence>
<dbReference type="Proteomes" id="UP000315400">
    <property type="component" value="Unassembled WGS sequence"/>
</dbReference>
<gene>
    <name evidence="2" type="ORF">FKY71_13150</name>
</gene>
<organism evidence="2 3">
    <name type="scientific">Spiribacter salinus</name>
    <dbReference type="NCBI Taxonomy" id="1335746"/>
    <lineage>
        <taxon>Bacteria</taxon>
        <taxon>Pseudomonadati</taxon>
        <taxon>Pseudomonadota</taxon>
        <taxon>Gammaproteobacteria</taxon>
        <taxon>Chromatiales</taxon>
        <taxon>Ectothiorhodospiraceae</taxon>
        <taxon>Spiribacter</taxon>
    </lineage>
</organism>
<dbReference type="Pfam" id="PF05016">
    <property type="entry name" value="ParE_toxin"/>
    <property type="match status" value="1"/>
</dbReference>
<proteinExistence type="predicted"/>